<dbReference type="FunCoup" id="A0A2P6NFB5">
    <property type="interactions" value="128"/>
</dbReference>
<evidence type="ECO:0000256" key="1">
    <source>
        <dbReference type="ARBA" id="ARBA00023186"/>
    </source>
</evidence>
<name>A0A2P6NFB5_9EUKA</name>
<dbReference type="InterPro" id="IPR036869">
    <property type="entry name" value="J_dom_sf"/>
</dbReference>
<organism evidence="4 5">
    <name type="scientific">Planoprotostelium fungivorum</name>
    <dbReference type="NCBI Taxonomy" id="1890364"/>
    <lineage>
        <taxon>Eukaryota</taxon>
        <taxon>Amoebozoa</taxon>
        <taxon>Evosea</taxon>
        <taxon>Variosea</taxon>
        <taxon>Cavosteliida</taxon>
        <taxon>Cavosteliaceae</taxon>
        <taxon>Planoprotostelium</taxon>
    </lineage>
</organism>
<dbReference type="AlphaFoldDB" id="A0A2P6NFB5"/>
<dbReference type="Gene3D" id="1.10.287.110">
    <property type="entry name" value="DnaJ domain"/>
    <property type="match status" value="1"/>
</dbReference>
<evidence type="ECO:0000313" key="4">
    <source>
        <dbReference type="EMBL" id="PRP82653.1"/>
    </source>
</evidence>
<dbReference type="STRING" id="1890364.A0A2P6NFB5"/>
<feature type="region of interest" description="Disordered" evidence="2">
    <location>
        <begin position="1"/>
        <end position="22"/>
    </location>
</feature>
<accession>A0A2P6NFB5</accession>
<keyword evidence="5" id="KW-1185">Reference proteome</keyword>
<dbReference type="Pfam" id="PF00226">
    <property type="entry name" value="DnaJ"/>
    <property type="match status" value="1"/>
</dbReference>
<dbReference type="OrthoDB" id="18010at2759"/>
<evidence type="ECO:0000256" key="2">
    <source>
        <dbReference type="SAM" id="MobiDB-lite"/>
    </source>
</evidence>
<dbReference type="EMBL" id="MDYQ01000099">
    <property type="protein sequence ID" value="PRP82653.1"/>
    <property type="molecule type" value="Genomic_DNA"/>
</dbReference>
<dbReference type="PROSITE" id="PS00636">
    <property type="entry name" value="DNAJ_1"/>
    <property type="match status" value="1"/>
</dbReference>
<dbReference type="SUPFAM" id="SSF46565">
    <property type="entry name" value="Chaperone J-domain"/>
    <property type="match status" value="1"/>
</dbReference>
<dbReference type="PANTHER" id="PTHR44157">
    <property type="entry name" value="DNAJ HOMOLOG SUBFAMILY C MEMBER 11"/>
    <property type="match status" value="1"/>
</dbReference>
<sequence>MENPIDSVDEWKEKDRDEEKREEVLIPTSTVESPEFYGLLNVSRTATTEEIRGSFRRLAVTYHPDRVNANVANLTPELQSQAERKFEQIRTAYDTLIDPQKRAMYDRYGPESLHFTMQVALRNTSPEEKWKQREEKEKEATIHLRHTDATISLVNKKWEGYRFYVPTIETISMNQSTKPYPLSDLYSLTFRGHFKQTSRASEGRLSTELKRDLGHSSHLTAKLGIKPSGPDLSVELSKKLTSNTDVLGGVVLNENGKGRIYTKIDRNLGNNTHAGFTTHTDETGTKGSVYVTHKYGPATMRVSMGYRAPSWSHVSSMGDRMATWWLNRNRSPPPEPREETTLALESPSLRSFTEMVSNMVDRRMTSVIQVEKRLSKKMRATAEVTLTSDGAHTNASFTFGGWRNMTKNNQIGFLTSYGTSGNMKYQLGLSWGSFQLTVPFLLLTDPTASQLAFSLLCPALSLALYKLLWVEPKRRARKQTKLYAQRARNAPKIAEARADAEAAVKLMVNRVAFKRSHEENRRGLIIVTALYGLLEDIQAQELVDGDTNRAFAIVDVTIAVQCLVEESQLHLYEGSKSFLPGFYDPCPGEEKWLMVRYLFRDKIHHIVISDLSPLSAPLMCESFIICFII</sequence>
<evidence type="ECO:0000259" key="3">
    <source>
        <dbReference type="PROSITE" id="PS50076"/>
    </source>
</evidence>
<proteinExistence type="predicted"/>
<dbReference type="InParanoid" id="A0A2P6NFB5"/>
<dbReference type="InterPro" id="IPR001623">
    <property type="entry name" value="DnaJ_domain"/>
</dbReference>
<feature type="compositionally biased region" description="Basic and acidic residues" evidence="2">
    <location>
        <begin position="9"/>
        <end position="22"/>
    </location>
</feature>
<dbReference type="GO" id="GO:0042407">
    <property type="term" value="P:cristae formation"/>
    <property type="evidence" value="ECO:0007669"/>
    <property type="project" value="TreeGrafter"/>
</dbReference>
<dbReference type="PROSITE" id="PS50076">
    <property type="entry name" value="DNAJ_2"/>
    <property type="match status" value="1"/>
</dbReference>
<dbReference type="PRINTS" id="PR00625">
    <property type="entry name" value="JDOMAIN"/>
</dbReference>
<protein>
    <submittedName>
        <fullName evidence="4">DnaJ subfamily C member 11</fullName>
    </submittedName>
</protein>
<reference evidence="4 5" key="1">
    <citation type="journal article" date="2018" name="Genome Biol. Evol.">
        <title>Multiple Roots of Fruiting Body Formation in Amoebozoa.</title>
        <authorList>
            <person name="Hillmann F."/>
            <person name="Forbes G."/>
            <person name="Novohradska S."/>
            <person name="Ferling I."/>
            <person name="Riege K."/>
            <person name="Groth M."/>
            <person name="Westermann M."/>
            <person name="Marz M."/>
            <person name="Spaller T."/>
            <person name="Winckler T."/>
            <person name="Schaap P."/>
            <person name="Glockner G."/>
        </authorList>
    </citation>
    <scope>NUCLEOTIDE SEQUENCE [LARGE SCALE GENOMIC DNA]</scope>
    <source>
        <strain evidence="4 5">Jena</strain>
    </source>
</reference>
<comment type="caution">
    <text evidence="4">The sequence shown here is derived from an EMBL/GenBank/DDBJ whole genome shotgun (WGS) entry which is preliminary data.</text>
</comment>
<keyword evidence="1" id="KW-0143">Chaperone</keyword>
<feature type="domain" description="J" evidence="3">
    <location>
        <begin position="35"/>
        <end position="109"/>
    </location>
</feature>
<dbReference type="GO" id="GO:0005739">
    <property type="term" value="C:mitochondrion"/>
    <property type="evidence" value="ECO:0007669"/>
    <property type="project" value="GOC"/>
</dbReference>
<dbReference type="InterPro" id="IPR018253">
    <property type="entry name" value="DnaJ_domain_CS"/>
</dbReference>
<dbReference type="InterPro" id="IPR024586">
    <property type="entry name" value="DnaJ-like_C11_C"/>
</dbReference>
<gene>
    <name evidence="4" type="ORF">PROFUN_09764</name>
</gene>
<dbReference type="InterPro" id="IPR052243">
    <property type="entry name" value="Mito_inner_membrane_organizer"/>
</dbReference>
<evidence type="ECO:0000313" key="5">
    <source>
        <dbReference type="Proteomes" id="UP000241769"/>
    </source>
</evidence>
<dbReference type="Pfam" id="PF11875">
    <property type="entry name" value="DnaJ-like_C11_C"/>
    <property type="match status" value="1"/>
</dbReference>
<dbReference type="SMART" id="SM00271">
    <property type="entry name" value="DnaJ"/>
    <property type="match status" value="1"/>
</dbReference>
<dbReference type="PANTHER" id="PTHR44157:SF1">
    <property type="entry name" value="DNAJ HOMOLOG SUBFAMILY C MEMBER 11"/>
    <property type="match status" value="1"/>
</dbReference>
<dbReference type="Proteomes" id="UP000241769">
    <property type="component" value="Unassembled WGS sequence"/>
</dbReference>
<dbReference type="CDD" id="cd06257">
    <property type="entry name" value="DnaJ"/>
    <property type="match status" value="1"/>
</dbReference>